<feature type="transmembrane region" description="Helical" evidence="7">
    <location>
        <begin position="52"/>
        <end position="70"/>
    </location>
</feature>
<evidence type="ECO:0000256" key="1">
    <source>
        <dbReference type="ARBA" id="ARBA00004651"/>
    </source>
</evidence>
<feature type="transmembrane region" description="Helical" evidence="7">
    <location>
        <begin position="354"/>
        <end position="378"/>
    </location>
</feature>
<evidence type="ECO:0000313" key="10">
    <source>
        <dbReference type="Proteomes" id="UP001151234"/>
    </source>
</evidence>
<feature type="domain" description="Major facilitator superfamily (MFS) profile" evidence="8">
    <location>
        <begin position="9"/>
        <end position="407"/>
    </location>
</feature>
<comment type="caution">
    <text evidence="9">The sequence shown here is derived from an EMBL/GenBank/DDBJ whole genome shotgun (WGS) entry which is preliminary data.</text>
</comment>
<keyword evidence="10" id="KW-1185">Reference proteome</keyword>
<protein>
    <submittedName>
        <fullName evidence="9">MFS transporter</fullName>
    </submittedName>
</protein>
<feature type="transmembrane region" description="Helical" evidence="7">
    <location>
        <begin position="181"/>
        <end position="199"/>
    </location>
</feature>
<proteinExistence type="predicted"/>
<dbReference type="Pfam" id="PF07690">
    <property type="entry name" value="MFS_1"/>
    <property type="match status" value="1"/>
</dbReference>
<dbReference type="InterPro" id="IPR050171">
    <property type="entry name" value="MFS_Transporters"/>
</dbReference>
<dbReference type="SUPFAM" id="SSF103473">
    <property type="entry name" value="MFS general substrate transporter"/>
    <property type="match status" value="1"/>
</dbReference>
<gene>
    <name evidence="9" type="ORF">OQ273_09935</name>
</gene>
<evidence type="ECO:0000256" key="7">
    <source>
        <dbReference type="SAM" id="Phobius"/>
    </source>
</evidence>
<dbReference type="PANTHER" id="PTHR23517:SF3">
    <property type="entry name" value="INTEGRAL MEMBRANE TRANSPORT PROTEIN"/>
    <property type="match status" value="1"/>
</dbReference>
<feature type="transmembrane region" description="Helical" evidence="7">
    <location>
        <begin position="232"/>
        <end position="250"/>
    </location>
</feature>
<keyword evidence="3" id="KW-1003">Cell membrane</keyword>
<dbReference type="Proteomes" id="UP001151234">
    <property type="component" value="Unassembled WGS sequence"/>
</dbReference>
<evidence type="ECO:0000256" key="4">
    <source>
        <dbReference type="ARBA" id="ARBA00022692"/>
    </source>
</evidence>
<keyword evidence="2" id="KW-0813">Transport</keyword>
<accession>A0A9X3ZH98</accession>
<keyword evidence="4 7" id="KW-0812">Transmembrane</keyword>
<organism evidence="9 10">
    <name type="scientific">Hoeflea prorocentri</name>
    <dbReference type="NCBI Taxonomy" id="1922333"/>
    <lineage>
        <taxon>Bacteria</taxon>
        <taxon>Pseudomonadati</taxon>
        <taxon>Pseudomonadota</taxon>
        <taxon>Alphaproteobacteria</taxon>
        <taxon>Hyphomicrobiales</taxon>
        <taxon>Rhizobiaceae</taxon>
        <taxon>Hoeflea</taxon>
    </lineage>
</organism>
<dbReference type="Gene3D" id="1.20.1250.20">
    <property type="entry name" value="MFS general substrate transporter like domains"/>
    <property type="match status" value="1"/>
</dbReference>
<evidence type="ECO:0000313" key="9">
    <source>
        <dbReference type="EMBL" id="MDA5398889.1"/>
    </source>
</evidence>
<name>A0A9X3ZH98_9HYPH</name>
<dbReference type="InterPro" id="IPR020846">
    <property type="entry name" value="MFS_dom"/>
</dbReference>
<dbReference type="RefSeq" id="WP_267990308.1">
    <property type="nucleotide sequence ID" value="NZ_JAPJZI010000001.1"/>
</dbReference>
<dbReference type="InterPro" id="IPR036259">
    <property type="entry name" value="MFS_trans_sf"/>
</dbReference>
<dbReference type="AlphaFoldDB" id="A0A9X3ZH98"/>
<evidence type="ECO:0000256" key="6">
    <source>
        <dbReference type="ARBA" id="ARBA00023136"/>
    </source>
</evidence>
<dbReference type="PANTHER" id="PTHR23517">
    <property type="entry name" value="RESISTANCE PROTEIN MDTM, PUTATIVE-RELATED-RELATED"/>
    <property type="match status" value="1"/>
</dbReference>
<feature type="transmembrane region" description="Helical" evidence="7">
    <location>
        <begin position="143"/>
        <end position="161"/>
    </location>
</feature>
<sequence>MNPIAKFALLAVVFVDLIGQGLVFPIINELVMAPQLNFLPVSSTEATRHFDYGLVIGIFFLCWFFGGVYVAKLSDTIGRKKAIMICLLGALVGYMITIAALFADSLWLLILGRGITGFTAGNQPIAQAAMIDASRSDEEKARNMGYIVTGISAGLVGGPIIGGLLSDPAILGSFASIKMPFYGALFLVFVTILLVQFTYKDLHPPKKKLEIRPLEVFTQLVRIREKPVVMRLYWVFLSFMSANVTFYIFMDNYLSSRFQIGLFGTSMAMMVLGIALASSSTFLVTPVLNRFGKLPVIVTVVCTMAVSSLLFIVSPAPAFCYLFIATFYFGFGIAYPALLGLFSASVPDDEQGWVMGITTAAFTLAAGVFSLLGGLLMAVDIRTPFYICVAAALLALVLIRATWRNGDIRALAGS</sequence>
<keyword evidence="5 7" id="KW-1133">Transmembrane helix</keyword>
<dbReference type="InterPro" id="IPR011701">
    <property type="entry name" value="MFS"/>
</dbReference>
<dbReference type="GO" id="GO:0005886">
    <property type="term" value="C:plasma membrane"/>
    <property type="evidence" value="ECO:0007669"/>
    <property type="project" value="UniProtKB-SubCell"/>
</dbReference>
<evidence type="ECO:0000256" key="5">
    <source>
        <dbReference type="ARBA" id="ARBA00022989"/>
    </source>
</evidence>
<feature type="transmembrane region" description="Helical" evidence="7">
    <location>
        <begin position="384"/>
        <end position="403"/>
    </location>
</feature>
<dbReference type="EMBL" id="JAPJZI010000001">
    <property type="protein sequence ID" value="MDA5398889.1"/>
    <property type="molecule type" value="Genomic_DNA"/>
</dbReference>
<evidence type="ECO:0000259" key="8">
    <source>
        <dbReference type="PROSITE" id="PS50850"/>
    </source>
</evidence>
<keyword evidence="6 7" id="KW-0472">Membrane</keyword>
<feature type="transmembrane region" description="Helical" evidence="7">
    <location>
        <begin position="262"/>
        <end position="284"/>
    </location>
</feature>
<feature type="transmembrane region" description="Helical" evidence="7">
    <location>
        <begin position="321"/>
        <end position="342"/>
    </location>
</feature>
<dbReference type="PROSITE" id="PS50850">
    <property type="entry name" value="MFS"/>
    <property type="match status" value="1"/>
</dbReference>
<feature type="transmembrane region" description="Helical" evidence="7">
    <location>
        <begin position="82"/>
        <end position="102"/>
    </location>
</feature>
<feature type="transmembrane region" description="Helical" evidence="7">
    <location>
        <begin position="296"/>
        <end position="315"/>
    </location>
</feature>
<evidence type="ECO:0000256" key="3">
    <source>
        <dbReference type="ARBA" id="ARBA00022475"/>
    </source>
</evidence>
<reference evidence="9" key="1">
    <citation type="submission" date="2022-11" db="EMBL/GenBank/DDBJ databases">
        <title>Draft genome sequence of Hoeflea poritis E7-10 and Hoeflea prorocentri PM5-8, separated from scleractinian coral Porites lutea and marine dinoflagellate.</title>
        <authorList>
            <person name="Zhang G."/>
            <person name="Wei Q."/>
            <person name="Cai L."/>
        </authorList>
    </citation>
    <scope>NUCLEOTIDE SEQUENCE</scope>
    <source>
        <strain evidence="9">PM5-8</strain>
    </source>
</reference>
<evidence type="ECO:0000256" key="2">
    <source>
        <dbReference type="ARBA" id="ARBA00022448"/>
    </source>
</evidence>
<dbReference type="GO" id="GO:0022857">
    <property type="term" value="F:transmembrane transporter activity"/>
    <property type="evidence" value="ECO:0007669"/>
    <property type="project" value="InterPro"/>
</dbReference>
<feature type="transmembrane region" description="Helical" evidence="7">
    <location>
        <begin position="7"/>
        <end position="27"/>
    </location>
</feature>
<comment type="subcellular location">
    <subcellularLocation>
        <location evidence="1">Cell membrane</location>
        <topology evidence="1">Multi-pass membrane protein</topology>
    </subcellularLocation>
</comment>